<protein>
    <recommendedName>
        <fullName evidence="13 14">Crossover junction endodeoxyribonuclease RuvC</fullName>
        <ecNumber evidence="13 14">3.1.21.10</ecNumber>
    </recommendedName>
    <alternativeName>
        <fullName evidence="13">Holliday junction nuclease RuvC</fullName>
    </alternativeName>
    <alternativeName>
        <fullName evidence="13">Holliday junction resolvase RuvC</fullName>
    </alternativeName>
</protein>
<keyword evidence="9 13" id="KW-0238">DNA-binding</keyword>
<accession>A0AAU8PGP7</accession>
<dbReference type="SMR" id="A0AAU8PGP7"/>
<dbReference type="PRINTS" id="PR00696">
    <property type="entry name" value="RSOLVASERUVC"/>
</dbReference>
<keyword evidence="10 13" id="KW-0233">DNA recombination</keyword>
<evidence type="ECO:0000256" key="9">
    <source>
        <dbReference type="ARBA" id="ARBA00023125"/>
    </source>
</evidence>
<dbReference type="GO" id="GO:0006281">
    <property type="term" value="P:DNA repair"/>
    <property type="evidence" value="ECO:0007669"/>
    <property type="project" value="UniProtKB-UniRule"/>
</dbReference>
<evidence type="ECO:0000256" key="10">
    <source>
        <dbReference type="ARBA" id="ARBA00023172"/>
    </source>
</evidence>
<dbReference type="NCBIfam" id="NF000711">
    <property type="entry name" value="PRK00039.2-1"/>
    <property type="match status" value="1"/>
</dbReference>
<keyword evidence="5 13" id="KW-0255">Endonuclease</keyword>
<evidence type="ECO:0000256" key="4">
    <source>
        <dbReference type="ARBA" id="ARBA00022723"/>
    </source>
</evidence>
<dbReference type="GO" id="GO:0003677">
    <property type="term" value="F:DNA binding"/>
    <property type="evidence" value="ECO:0007669"/>
    <property type="project" value="UniProtKB-KW"/>
</dbReference>
<comment type="function">
    <text evidence="13">The RuvA-RuvB-RuvC complex processes Holliday junction (HJ) DNA during genetic recombination and DNA repair. Endonuclease that resolves HJ intermediates. Cleaves cruciform DNA by making single-stranded nicks across the HJ at symmetrical positions within the homologous arms, yielding a 5'-phosphate and a 3'-hydroxyl group; requires a central core of homology in the junction. The consensus cleavage sequence is 5'-(A/T)TT(C/G)-3'. Cleavage occurs on the 3'-side of the TT dinucleotide at the point of strand exchange. HJ branch migration catalyzed by RuvA-RuvB allows RuvC to scan DNA until it finds its consensus sequence, where it cleaves and resolves the cruciform DNA.</text>
</comment>
<dbReference type="RefSeq" id="WP_010881966.1">
    <property type="nucleotide sequence ID" value="NC_016843.1"/>
</dbReference>
<reference evidence="16" key="1">
    <citation type="journal article" date="2012" name="PLoS Negl. Trop. Dis.">
        <title>Whole genome sequences of three Treponema pallidum ssp. pertenue strains: yaws and syphilis treponemes differ in less than 0.2% of the genome sequence.</title>
        <authorList>
            <person name="Cejkova D."/>
            <person name="Zobanikova M."/>
            <person name="Chen L."/>
            <person name="Pospisilova P."/>
            <person name="Strouhal M."/>
            <person name="Qin X."/>
            <person name="Mikalova L."/>
            <person name="Norris S.J."/>
            <person name="Muzny D.M."/>
            <person name="Gibbs R.A."/>
            <person name="Fulton L.L."/>
            <person name="Sodergren E."/>
            <person name="Weinstock G.M."/>
            <person name="Smajs D."/>
        </authorList>
    </citation>
    <scope>NUCLEOTIDE SEQUENCE [LARGE SCALE GENOMIC DNA]</scope>
    <source>
        <strain evidence="16">Gauthier</strain>
    </source>
</reference>
<dbReference type="KEGG" id="tpg:TPEGAU_0517"/>
<dbReference type="PANTHER" id="PTHR30194">
    <property type="entry name" value="CROSSOVER JUNCTION ENDODEOXYRIBONUCLEASE RUVC"/>
    <property type="match status" value="1"/>
</dbReference>
<keyword evidence="3 13" id="KW-0540">Nuclease</keyword>
<comment type="subcellular location">
    <subcellularLocation>
        <location evidence="13">Cytoplasm</location>
    </subcellularLocation>
</comment>
<keyword evidence="6 13" id="KW-0227">DNA damage</keyword>
<feature type="binding site" evidence="13">
    <location>
        <position position="23"/>
    </location>
    <ligand>
        <name>Mg(2+)</name>
        <dbReference type="ChEBI" id="CHEBI:18420"/>
        <label>1</label>
    </ligand>
</feature>
<keyword evidence="7 13" id="KW-0378">Hydrolase</keyword>
<sequence length="196" mass="20942">MHAQNVDIAPGSTSTVSIIVGIDPGLESTGYGVIEAGGGSLRCLTYGVIVTQSNQPSAARLRHIFDTLQQVISIYQPQYCAVETIYFAKNVTSALCVAQARGVVLLAMAQQHISVAEYAPNAIKKAITGIAQAEKRQVQHLVKILLNLKDIPHPDHAADALAVAVTHVHCCMSSNYAVGSTRSRGAYVTLYKKGKR</sequence>
<comment type="subunit">
    <text evidence="13">Homodimer which binds Holliday junction (HJ) DNA. The HJ becomes 2-fold symmetrical on binding to RuvC with unstacked arms; it has a different conformation from HJ DNA in complex with RuvA. In the full resolvosome a probable DNA-RuvA(4)-RuvB(12)-RuvC(2) complex forms which resolves the HJ.</text>
</comment>
<evidence type="ECO:0000256" key="5">
    <source>
        <dbReference type="ARBA" id="ARBA00022759"/>
    </source>
</evidence>
<evidence type="ECO:0000313" key="15">
    <source>
        <dbReference type="EMBL" id="AEZ59776.1"/>
    </source>
</evidence>
<dbReference type="GO" id="GO:0000287">
    <property type="term" value="F:magnesium ion binding"/>
    <property type="evidence" value="ECO:0007669"/>
    <property type="project" value="UniProtKB-UniRule"/>
</dbReference>
<evidence type="ECO:0000256" key="11">
    <source>
        <dbReference type="ARBA" id="ARBA00023204"/>
    </source>
</evidence>
<evidence type="ECO:0000256" key="3">
    <source>
        <dbReference type="ARBA" id="ARBA00022722"/>
    </source>
</evidence>
<keyword evidence="4 13" id="KW-0479">Metal-binding</keyword>
<evidence type="ECO:0000256" key="2">
    <source>
        <dbReference type="ARBA" id="ARBA00022490"/>
    </source>
</evidence>
<evidence type="ECO:0000256" key="1">
    <source>
        <dbReference type="ARBA" id="ARBA00009518"/>
    </source>
</evidence>
<dbReference type="Proteomes" id="UP000008192">
    <property type="component" value="Chromosome"/>
</dbReference>
<dbReference type="SUPFAM" id="SSF53098">
    <property type="entry name" value="Ribonuclease H-like"/>
    <property type="match status" value="1"/>
</dbReference>
<evidence type="ECO:0000256" key="12">
    <source>
        <dbReference type="ARBA" id="ARBA00029354"/>
    </source>
</evidence>
<evidence type="ECO:0000256" key="13">
    <source>
        <dbReference type="HAMAP-Rule" id="MF_00034"/>
    </source>
</evidence>
<keyword evidence="2 13" id="KW-0963">Cytoplasm</keyword>
<dbReference type="GO" id="GO:0005737">
    <property type="term" value="C:cytoplasm"/>
    <property type="evidence" value="ECO:0007669"/>
    <property type="project" value="UniProtKB-SubCell"/>
</dbReference>
<evidence type="ECO:0000256" key="14">
    <source>
        <dbReference type="NCBIfam" id="TIGR00228"/>
    </source>
</evidence>
<dbReference type="PANTHER" id="PTHR30194:SF3">
    <property type="entry name" value="CROSSOVER JUNCTION ENDODEOXYRIBONUCLEASE RUVC"/>
    <property type="match status" value="1"/>
</dbReference>
<feature type="active site" evidence="13">
    <location>
        <position position="23"/>
    </location>
</feature>
<dbReference type="HAMAP" id="MF_00034">
    <property type="entry name" value="RuvC"/>
    <property type="match status" value="1"/>
</dbReference>
<feature type="active site" evidence="13">
    <location>
        <position position="83"/>
    </location>
</feature>
<dbReference type="EC" id="3.1.21.10" evidence="13 14"/>
<comment type="cofactor">
    <cofactor evidence="13">
        <name>Mg(2+)</name>
        <dbReference type="ChEBI" id="CHEBI:18420"/>
    </cofactor>
    <text evidence="13">Binds 2 Mg(2+) ion per subunit.</text>
</comment>
<dbReference type="EMBL" id="CP002376">
    <property type="protein sequence ID" value="AEZ59776.1"/>
    <property type="molecule type" value="Genomic_DNA"/>
</dbReference>
<dbReference type="Gene3D" id="3.30.420.10">
    <property type="entry name" value="Ribonuclease H-like superfamily/Ribonuclease H"/>
    <property type="match status" value="1"/>
</dbReference>
<dbReference type="InterPro" id="IPR002176">
    <property type="entry name" value="X-over_junc_endoDNase_RuvC"/>
</dbReference>
<evidence type="ECO:0000256" key="7">
    <source>
        <dbReference type="ARBA" id="ARBA00022801"/>
    </source>
</evidence>
<feature type="binding site" evidence="13">
    <location>
        <position position="156"/>
    </location>
    <ligand>
        <name>Mg(2+)</name>
        <dbReference type="ChEBI" id="CHEBI:18420"/>
        <label>1</label>
    </ligand>
</feature>
<evidence type="ECO:0000256" key="8">
    <source>
        <dbReference type="ARBA" id="ARBA00022842"/>
    </source>
</evidence>
<keyword evidence="8 13" id="KW-0460">Magnesium</keyword>
<feature type="binding site" evidence="13">
    <location>
        <position position="83"/>
    </location>
    <ligand>
        <name>Mg(2+)</name>
        <dbReference type="ChEBI" id="CHEBI:18420"/>
        <label>2</label>
    </ligand>
</feature>
<dbReference type="InterPro" id="IPR012337">
    <property type="entry name" value="RNaseH-like_sf"/>
</dbReference>
<dbReference type="GO" id="GO:0008821">
    <property type="term" value="F:crossover junction DNA endonuclease activity"/>
    <property type="evidence" value="ECO:0007669"/>
    <property type="project" value="UniProtKB-UniRule"/>
</dbReference>
<name>A0AAU8PGP7_TREPG</name>
<proteinExistence type="inferred from homology"/>
<dbReference type="CDD" id="cd16962">
    <property type="entry name" value="RuvC"/>
    <property type="match status" value="1"/>
</dbReference>
<organism evidence="15 16">
    <name type="scientific">Treponema pallidum subsp. pertenue (strain Gauthier)</name>
    <dbReference type="NCBI Taxonomy" id="491080"/>
    <lineage>
        <taxon>Bacteria</taxon>
        <taxon>Pseudomonadati</taxon>
        <taxon>Spirochaetota</taxon>
        <taxon>Spirochaetia</taxon>
        <taxon>Spirochaetales</taxon>
        <taxon>Treponemataceae</taxon>
        <taxon>Treponema</taxon>
    </lineage>
</organism>
<feature type="active site" evidence="13">
    <location>
        <position position="156"/>
    </location>
</feature>
<dbReference type="InterPro" id="IPR036397">
    <property type="entry name" value="RNaseH_sf"/>
</dbReference>
<comment type="catalytic activity">
    <reaction evidence="12 13">
        <text>Endonucleolytic cleavage at a junction such as a reciprocal single-stranded crossover between two homologous DNA duplexes (Holliday junction).</text>
        <dbReference type="EC" id="3.1.21.10"/>
    </reaction>
</comment>
<dbReference type="GO" id="GO:0048476">
    <property type="term" value="C:Holliday junction resolvase complex"/>
    <property type="evidence" value="ECO:0007669"/>
    <property type="project" value="UniProtKB-UniRule"/>
</dbReference>
<dbReference type="NCBIfam" id="TIGR00228">
    <property type="entry name" value="ruvC"/>
    <property type="match status" value="1"/>
</dbReference>
<comment type="similarity">
    <text evidence="1 13">Belongs to the RuvC family.</text>
</comment>
<gene>
    <name evidence="13 15" type="primary">ruvC</name>
    <name evidence="15" type="ordered locus">TPEGAU_0517</name>
</gene>
<dbReference type="GO" id="GO:0006310">
    <property type="term" value="P:DNA recombination"/>
    <property type="evidence" value="ECO:0007669"/>
    <property type="project" value="UniProtKB-UniRule"/>
</dbReference>
<dbReference type="Pfam" id="PF02075">
    <property type="entry name" value="RuvC"/>
    <property type="match status" value="1"/>
</dbReference>
<dbReference type="AlphaFoldDB" id="A0AAU8PGP7"/>
<dbReference type="FunFam" id="3.30.420.10:FF:000002">
    <property type="entry name" value="Crossover junction endodeoxyribonuclease RuvC"/>
    <property type="match status" value="1"/>
</dbReference>
<evidence type="ECO:0000256" key="6">
    <source>
        <dbReference type="ARBA" id="ARBA00022763"/>
    </source>
</evidence>
<keyword evidence="11 13" id="KW-0234">DNA repair</keyword>
<dbReference type="GeneID" id="93876286"/>
<evidence type="ECO:0000313" key="16">
    <source>
        <dbReference type="Proteomes" id="UP000008192"/>
    </source>
</evidence>